<name>A0A6A6DPH5_9PEZI</name>
<dbReference type="AlphaFoldDB" id="A0A6A6DPH5"/>
<keyword evidence="2" id="KW-1185">Reference proteome</keyword>
<sequence length="129" mass="13938">MGAPGFETWTFDFDSMPYTWAFRPIPACLELSSSQSASTPVIARFTYGKVGTKVLPGGEVGHLEIWRDRLTEDAEGIEAVITGCLVVVKYFDNIGRKYRNDGSGGSAAASLINAKGRETTSVRGRIACI</sequence>
<dbReference type="EMBL" id="ML994655">
    <property type="protein sequence ID" value="KAF2180915.1"/>
    <property type="molecule type" value="Genomic_DNA"/>
</dbReference>
<reference evidence="1" key="1">
    <citation type="journal article" date="2020" name="Stud. Mycol.">
        <title>101 Dothideomycetes genomes: a test case for predicting lifestyles and emergence of pathogens.</title>
        <authorList>
            <person name="Haridas S."/>
            <person name="Albert R."/>
            <person name="Binder M."/>
            <person name="Bloem J."/>
            <person name="Labutti K."/>
            <person name="Salamov A."/>
            <person name="Andreopoulos B."/>
            <person name="Baker S."/>
            <person name="Barry K."/>
            <person name="Bills G."/>
            <person name="Bluhm B."/>
            <person name="Cannon C."/>
            <person name="Castanera R."/>
            <person name="Culley D."/>
            <person name="Daum C."/>
            <person name="Ezra D."/>
            <person name="Gonzalez J."/>
            <person name="Henrissat B."/>
            <person name="Kuo A."/>
            <person name="Liang C."/>
            <person name="Lipzen A."/>
            <person name="Lutzoni F."/>
            <person name="Magnuson J."/>
            <person name="Mondo S."/>
            <person name="Nolan M."/>
            <person name="Ohm R."/>
            <person name="Pangilinan J."/>
            <person name="Park H.-J."/>
            <person name="Ramirez L."/>
            <person name="Alfaro M."/>
            <person name="Sun H."/>
            <person name="Tritt A."/>
            <person name="Yoshinaga Y."/>
            <person name="Zwiers L.-H."/>
            <person name="Turgeon B."/>
            <person name="Goodwin S."/>
            <person name="Spatafora J."/>
            <person name="Crous P."/>
            <person name="Grigoriev I."/>
        </authorList>
    </citation>
    <scope>NUCLEOTIDE SEQUENCE</scope>
    <source>
        <strain evidence="1">CBS 207.26</strain>
    </source>
</reference>
<evidence type="ECO:0000313" key="1">
    <source>
        <dbReference type="EMBL" id="KAF2180915.1"/>
    </source>
</evidence>
<gene>
    <name evidence="1" type="ORF">K469DRAFT_714103</name>
</gene>
<evidence type="ECO:0000313" key="2">
    <source>
        <dbReference type="Proteomes" id="UP000800200"/>
    </source>
</evidence>
<organism evidence="1 2">
    <name type="scientific">Zopfia rhizophila CBS 207.26</name>
    <dbReference type="NCBI Taxonomy" id="1314779"/>
    <lineage>
        <taxon>Eukaryota</taxon>
        <taxon>Fungi</taxon>
        <taxon>Dikarya</taxon>
        <taxon>Ascomycota</taxon>
        <taxon>Pezizomycotina</taxon>
        <taxon>Dothideomycetes</taxon>
        <taxon>Dothideomycetes incertae sedis</taxon>
        <taxon>Zopfiaceae</taxon>
        <taxon>Zopfia</taxon>
    </lineage>
</organism>
<proteinExistence type="predicted"/>
<protein>
    <submittedName>
        <fullName evidence="1">Uncharacterized protein</fullName>
    </submittedName>
</protein>
<dbReference type="Proteomes" id="UP000800200">
    <property type="component" value="Unassembled WGS sequence"/>
</dbReference>
<accession>A0A6A6DPH5</accession>
<dbReference type="OrthoDB" id="3941101at2759"/>